<evidence type="ECO:0000313" key="2">
    <source>
        <dbReference type="EMBL" id="MBP2382568.1"/>
    </source>
</evidence>
<name>A0ABS4X2V1_9MICO</name>
<keyword evidence="3" id="KW-1185">Reference proteome</keyword>
<comment type="caution">
    <text evidence="2">The sequence shown here is derived from an EMBL/GenBank/DDBJ whole genome shotgun (WGS) entry which is preliminary data.</text>
</comment>
<feature type="region of interest" description="Disordered" evidence="1">
    <location>
        <begin position="1"/>
        <end position="23"/>
    </location>
</feature>
<organism evidence="2 3">
    <name type="scientific">Brachybacterium sacelli</name>
    <dbReference type="NCBI Taxonomy" id="173364"/>
    <lineage>
        <taxon>Bacteria</taxon>
        <taxon>Bacillati</taxon>
        <taxon>Actinomycetota</taxon>
        <taxon>Actinomycetes</taxon>
        <taxon>Micrococcales</taxon>
        <taxon>Dermabacteraceae</taxon>
        <taxon>Brachybacterium</taxon>
    </lineage>
</organism>
<dbReference type="EMBL" id="JAGIOD010000001">
    <property type="protein sequence ID" value="MBP2382568.1"/>
    <property type="molecule type" value="Genomic_DNA"/>
</dbReference>
<reference evidence="2 3" key="1">
    <citation type="submission" date="2021-03" db="EMBL/GenBank/DDBJ databases">
        <title>Sequencing the genomes of 1000 actinobacteria strains.</title>
        <authorList>
            <person name="Klenk H.-P."/>
        </authorList>
    </citation>
    <scope>NUCLEOTIDE SEQUENCE [LARGE SCALE GENOMIC DNA]</scope>
    <source>
        <strain evidence="2 3">DSM 14566</strain>
    </source>
</reference>
<gene>
    <name evidence="2" type="ORF">JOF43_002525</name>
</gene>
<accession>A0ABS4X2V1</accession>
<proteinExistence type="predicted"/>
<sequence>MDEDVDNAPAGPDGPLSPRPHLSGLVGVVLSAPRAQPLAHFSRDLLGWPLHADAPH</sequence>
<dbReference type="RefSeq" id="WP_245354106.1">
    <property type="nucleotide sequence ID" value="NZ_BAAAJW010000007.1"/>
</dbReference>
<dbReference type="Proteomes" id="UP001519290">
    <property type="component" value="Unassembled WGS sequence"/>
</dbReference>
<evidence type="ECO:0000313" key="3">
    <source>
        <dbReference type="Proteomes" id="UP001519290"/>
    </source>
</evidence>
<protein>
    <submittedName>
        <fullName evidence="2">Uncharacterized protein</fullName>
    </submittedName>
</protein>
<evidence type="ECO:0000256" key="1">
    <source>
        <dbReference type="SAM" id="MobiDB-lite"/>
    </source>
</evidence>